<name>A0A521C354_9BACT</name>
<sequence>MCRAFFMKQLFYLISWIVCLAVLAGCSASEKAMDLRQKSKPEYSIIYIIHADASYSYHINGKRYQADEEVLSEAKQVAAGAKKGEVFIFHQKREKKILGLFSRKDRRWYHYKNGRLAEQGKYSPEGGGLRKEAEIYQNKSTGKGNNQKVMLYFGHEVPSETSLSYHQSRPEQSFDTELFSSQLPLFESFFDLLVLSTCNNGNPLMMESLHDKAKYVVASPRNLHLSHLSSRKLQLLESQSQVSTEALSDSIAVDSFEYLSSFLQTRVTVGVYDIPTIHTYLPSYAETYEEHLQTFEQKTLFRDNTDCVLLDSFKANPIPERGTKLYHKQPAFGVKEKQAYHSPWGCRNASQSN</sequence>
<feature type="signal peptide" evidence="1">
    <location>
        <begin position="1"/>
        <end position="24"/>
    </location>
</feature>
<gene>
    <name evidence="2" type="ORF">SAMN06265219_104108</name>
</gene>
<dbReference type="PROSITE" id="PS51257">
    <property type="entry name" value="PROKAR_LIPOPROTEIN"/>
    <property type="match status" value="1"/>
</dbReference>
<reference evidence="2 3" key="1">
    <citation type="submission" date="2017-05" db="EMBL/GenBank/DDBJ databases">
        <authorList>
            <person name="Varghese N."/>
            <person name="Submissions S."/>
        </authorList>
    </citation>
    <scope>NUCLEOTIDE SEQUENCE [LARGE SCALE GENOMIC DNA]</scope>
    <source>
        <strain evidence="2 3">DSM 21985</strain>
    </source>
</reference>
<keyword evidence="3" id="KW-1185">Reference proteome</keyword>
<feature type="chain" id="PRO_5021892665" evidence="1">
    <location>
        <begin position="25"/>
        <end position="353"/>
    </location>
</feature>
<organism evidence="2 3">
    <name type="scientific">Gracilimonas mengyeensis</name>
    <dbReference type="NCBI Taxonomy" id="1302730"/>
    <lineage>
        <taxon>Bacteria</taxon>
        <taxon>Pseudomonadati</taxon>
        <taxon>Balneolota</taxon>
        <taxon>Balneolia</taxon>
        <taxon>Balneolales</taxon>
        <taxon>Balneolaceae</taxon>
        <taxon>Gracilimonas</taxon>
    </lineage>
</organism>
<evidence type="ECO:0000313" key="3">
    <source>
        <dbReference type="Proteomes" id="UP000317557"/>
    </source>
</evidence>
<evidence type="ECO:0000313" key="2">
    <source>
        <dbReference type="EMBL" id="SMO53829.1"/>
    </source>
</evidence>
<accession>A0A521C354</accession>
<dbReference type="EMBL" id="FXTP01000004">
    <property type="protein sequence ID" value="SMO53829.1"/>
    <property type="molecule type" value="Genomic_DNA"/>
</dbReference>
<evidence type="ECO:0000256" key="1">
    <source>
        <dbReference type="SAM" id="SignalP"/>
    </source>
</evidence>
<dbReference type="Proteomes" id="UP000317557">
    <property type="component" value="Unassembled WGS sequence"/>
</dbReference>
<protein>
    <submittedName>
        <fullName evidence="2">Uncharacterized protein</fullName>
    </submittedName>
</protein>
<proteinExistence type="predicted"/>
<keyword evidence="1" id="KW-0732">Signal</keyword>
<dbReference type="AlphaFoldDB" id="A0A521C354"/>